<dbReference type="STRING" id="157652.A0A371G0D6"/>
<accession>A0A371G0D6</accession>
<feature type="region of interest" description="Disordered" evidence="1">
    <location>
        <begin position="156"/>
        <end position="179"/>
    </location>
</feature>
<comment type="caution">
    <text evidence="4">The sequence shown here is derived from an EMBL/GenBank/DDBJ whole genome shotgun (WGS) entry which is preliminary data.</text>
</comment>
<feature type="compositionally biased region" description="Polar residues" evidence="1">
    <location>
        <begin position="156"/>
        <end position="165"/>
    </location>
</feature>
<dbReference type="PANTHER" id="PTHR24559:SF444">
    <property type="entry name" value="REVERSE TRANSCRIPTASE DOMAIN-CONTAINING PROTEIN"/>
    <property type="match status" value="1"/>
</dbReference>
<dbReference type="OrthoDB" id="1431288at2759"/>
<evidence type="ECO:0000259" key="3">
    <source>
        <dbReference type="Pfam" id="PF13456"/>
    </source>
</evidence>
<dbReference type="Gene3D" id="3.30.70.270">
    <property type="match status" value="1"/>
</dbReference>
<protein>
    <submittedName>
        <fullName evidence="4">Retrovirus-related Pol polyprotein from transposon 17.6</fullName>
    </submittedName>
</protein>
<dbReference type="SUPFAM" id="SSF56672">
    <property type="entry name" value="DNA/RNA polymerases"/>
    <property type="match status" value="1"/>
</dbReference>
<dbReference type="Pfam" id="PF00078">
    <property type="entry name" value="RVT_1"/>
    <property type="match status" value="1"/>
</dbReference>
<feature type="domain" description="RNase H type-1" evidence="3">
    <location>
        <begin position="218"/>
        <end position="306"/>
    </location>
</feature>
<dbReference type="InterPro" id="IPR053134">
    <property type="entry name" value="RNA-dir_DNA_polymerase"/>
</dbReference>
<keyword evidence="5" id="KW-1185">Reference proteome</keyword>
<gene>
    <name evidence="4" type="primary">pol</name>
    <name evidence="4" type="ORF">CR513_35037</name>
</gene>
<dbReference type="Gene3D" id="3.30.420.10">
    <property type="entry name" value="Ribonuclease H-like superfamily/Ribonuclease H"/>
    <property type="match status" value="1"/>
</dbReference>
<evidence type="ECO:0000313" key="5">
    <source>
        <dbReference type="Proteomes" id="UP000257109"/>
    </source>
</evidence>
<dbReference type="PANTHER" id="PTHR24559">
    <property type="entry name" value="TRANSPOSON TY3-I GAG-POL POLYPROTEIN"/>
    <property type="match status" value="1"/>
</dbReference>
<dbReference type="CDD" id="cd01647">
    <property type="entry name" value="RT_LTR"/>
    <property type="match status" value="1"/>
</dbReference>
<dbReference type="Pfam" id="PF13456">
    <property type="entry name" value="RVT_3"/>
    <property type="match status" value="1"/>
</dbReference>
<evidence type="ECO:0000256" key="1">
    <source>
        <dbReference type="SAM" id="MobiDB-lite"/>
    </source>
</evidence>
<dbReference type="GO" id="GO:0004523">
    <property type="term" value="F:RNA-DNA hybrid ribonuclease activity"/>
    <property type="evidence" value="ECO:0007669"/>
    <property type="project" value="InterPro"/>
</dbReference>
<dbReference type="GO" id="GO:0003676">
    <property type="term" value="F:nucleic acid binding"/>
    <property type="evidence" value="ECO:0007669"/>
    <property type="project" value="InterPro"/>
</dbReference>
<proteinExistence type="predicted"/>
<name>A0A371G0D6_MUCPR</name>
<dbReference type="Proteomes" id="UP000257109">
    <property type="component" value="Unassembled WGS sequence"/>
</dbReference>
<feature type="domain" description="Reverse transcriptase" evidence="2">
    <location>
        <begin position="2"/>
        <end position="103"/>
    </location>
</feature>
<sequence length="315" mass="35374">MHPHDEAKTAFITDSRAFCYKVMSFGLKNVGATYQCLMDKIFKEIIGMDVEVHIGNMVVKSTVAREHCSTLERVFQFLRKHQLKLNLEKCSFGVQARKFLGFMLIERVIEANSKKCQTVKEVQQLARISTALSRFLSRSAETAIPIFNTLKGLSETKSNVGSPSNPHEADPSNCPREGREAASGLFYKQGLVRPGKGVPENQKGSPRPHNHLKETVPLLSGATNNQAECEALLADMKLARELQAKVLTTKSNLKLVTSQVNGEYQARDPRLTKYWEKAMKMEVAFEKFTLLHVPQEHNERADLLSELASTQKRGQ</sequence>
<evidence type="ECO:0000259" key="2">
    <source>
        <dbReference type="Pfam" id="PF00078"/>
    </source>
</evidence>
<evidence type="ECO:0000313" key="4">
    <source>
        <dbReference type="EMBL" id="RDX83981.1"/>
    </source>
</evidence>
<dbReference type="InterPro" id="IPR036397">
    <property type="entry name" value="RNaseH_sf"/>
</dbReference>
<dbReference type="EMBL" id="QJKJ01007188">
    <property type="protein sequence ID" value="RDX83981.1"/>
    <property type="molecule type" value="Genomic_DNA"/>
</dbReference>
<dbReference type="InterPro" id="IPR043502">
    <property type="entry name" value="DNA/RNA_pol_sf"/>
</dbReference>
<organism evidence="4 5">
    <name type="scientific">Mucuna pruriens</name>
    <name type="common">Velvet bean</name>
    <name type="synonym">Dolichos pruriens</name>
    <dbReference type="NCBI Taxonomy" id="157652"/>
    <lineage>
        <taxon>Eukaryota</taxon>
        <taxon>Viridiplantae</taxon>
        <taxon>Streptophyta</taxon>
        <taxon>Embryophyta</taxon>
        <taxon>Tracheophyta</taxon>
        <taxon>Spermatophyta</taxon>
        <taxon>Magnoliopsida</taxon>
        <taxon>eudicotyledons</taxon>
        <taxon>Gunneridae</taxon>
        <taxon>Pentapetalae</taxon>
        <taxon>rosids</taxon>
        <taxon>fabids</taxon>
        <taxon>Fabales</taxon>
        <taxon>Fabaceae</taxon>
        <taxon>Papilionoideae</taxon>
        <taxon>50 kb inversion clade</taxon>
        <taxon>NPAAA clade</taxon>
        <taxon>indigoferoid/millettioid clade</taxon>
        <taxon>Phaseoleae</taxon>
        <taxon>Mucuna</taxon>
    </lineage>
</organism>
<dbReference type="Gene3D" id="3.10.10.10">
    <property type="entry name" value="HIV Type 1 Reverse Transcriptase, subunit A, domain 1"/>
    <property type="match status" value="1"/>
</dbReference>
<dbReference type="InterPro" id="IPR043128">
    <property type="entry name" value="Rev_trsase/Diguanyl_cyclase"/>
</dbReference>
<dbReference type="CDD" id="cd09279">
    <property type="entry name" value="RNase_HI_like"/>
    <property type="match status" value="1"/>
</dbReference>
<dbReference type="InterPro" id="IPR000477">
    <property type="entry name" value="RT_dom"/>
</dbReference>
<feature type="region of interest" description="Disordered" evidence="1">
    <location>
        <begin position="191"/>
        <end position="213"/>
    </location>
</feature>
<dbReference type="InterPro" id="IPR002156">
    <property type="entry name" value="RNaseH_domain"/>
</dbReference>
<dbReference type="AlphaFoldDB" id="A0A371G0D6"/>
<feature type="non-terminal residue" evidence="4">
    <location>
        <position position="1"/>
    </location>
</feature>
<reference evidence="4" key="1">
    <citation type="submission" date="2018-05" db="EMBL/GenBank/DDBJ databases">
        <title>Draft genome of Mucuna pruriens seed.</title>
        <authorList>
            <person name="Nnadi N.E."/>
            <person name="Vos R."/>
            <person name="Hasami M.H."/>
            <person name="Devisetty U.K."/>
            <person name="Aguiy J.C."/>
        </authorList>
    </citation>
    <scope>NUCLEOTIDE SEQUENCE [LARGE SCALE GENOMIC DNA]</scope>
    <source>
        <strain evidence="4">JCA_2017</strain>
    </source>
</reference>